<evidence type="ECO:0000313" key="1">
    <source>
        <dbReference type="EMBL" id="SFC57739.1"/>
    </source>
</evidence>
<dbReference type="EMBL" id="FOMB01000007">
    <property type="protein sequence ID" value="SFC57739.1"/>
    <property type="molecule type" value="Genomic_DNA"/>
</dbReference>
<name>A0A1I1KA16_9HYPH</name>
<gene>
    <name evidence="1" type="ORF">SAMN04488059_10750</name>
</gene>
<dbReference type="Proteomes" id="UP000182258">
    <property type="component" value="Unassembled WGS sequence"/>
</dbReference>
<accession>A0A1I1KA16</accession>
<dbReference type="RefSeq" id="WP_052952538.1">
    <property type="nucleotide sequence ID" value="NZ_FOMB01000007.1"/>
</dbReference>
<dbReference type="OrthoDB" id="7947407at2"/>
<dbReference type="STRING" id="728005.SAMN04488059_10750"/>
<sequence>MTAAARLAAMDSLPAEDLCQMVEIALSALVNVMNQETTLLRAGHMRKAGVLTPEKTRLAQDYVGFARSVQRQSARLAVEAPDAVARLRQGHERLATQMAENLRVLATARMVTEDLLTDVAKVVGQQNRARAYGRAGTIAVDPSSSARGIAVNRAL</sequence>
<evidence type="ECO:0000313" key="2">
    <source>
        <dbReference type="Proteomes" id="UP000182258"/>
    </source>
</evidence>
<evidence type="ECO:0008006" key="3">
    <source>
        <dbReference type="Google" id="ProtNLM"/>
    </source>
</evidence>
<organism evidence="1 2">
    <name type="scientific">Devosia psychrophila</name>
    <dbReference type="NCBI Taxonomy" id="728005"/>
    <lineage>
        <taxon>Bacteria</taxon>
        <taxon>Pseudomonadati</taxon>
        <taxon>Pseudomonadota</taxon>
        <taxon>Alphaproteobacteria</taxon>
        <taxon>Hyphomicrobiales</taxon>
        <taxon>Devosiaceae</taxon>
        <taxon>Devosia</taxon>
    </lineage>
</organism>
<protein>
    <recommendedName>
        <fullName evidence="3">FlgN protein</fullName>
    </recommendedName>
</protein>
<reference evidence="1 2" key="1">
    <citation type="submission" date="2016-10" db="EMBL/GenBank/DDBJ databases">
        <authorList>
            <person name="de Groot N.N."/>
        </authorList>
    </citation>
    <scope>NUCLEOTIDE SEQUENCE [LARGE SCALE GENOMIC DNA]</scope>
    <source>
        <strain evidence="1 2">CGMCC 1.10210</strain>
    </source>
</reference>
<dbReference type="AlphaFoldDB" id="A0A1I1KA16"/>
<proteinExistence type="predicted"/>